<evidence type="ECO:0000313" key="2">
    <source>
        <dbReference type="EMBL" id="MFC5448815.1"/>
    </source>
</evidence>
<comment type="caution">
    <text evidence="2">The sequence shown here is derived from an EMBL/GenBank/DDBJ whole genome shotgun (WGS) entry which is preliminary data.</text>
</comment>
<evidence type="ECO:0008006" key="4">
    <source>
        <dbReference type="Google" id="ProtNLM"/>
    </source>
</evidence>
<reference evidence="3" key="1">
    <citation type="journal article" date="2019" name="Int. J. Syst. Evol. Microbiol.">
        <title>The Global Catalogue of Microorganisms (GCM) 10K type strain sequencing project: providing services to taxonomists for standard genome sequencing and annotation.</title>
        <authorList>
            <consortium name="The Broad Institute Genomics Platform"/>
            <consortium name="The Broad Institute Genome Sequencing Center for Infectious Disease"/>
            <person name="Wu L."/>
            <person name="Ma J."/>
        </authorList>
    </citation>
    <scope>NUCLEOTIDE SEQUENCE [LARGE SCALE GENOMIC DNA]</scope>
    <source>
        <strain evidence="3">KACC 11904</strain>
    </source>
</reference>
<dbReference type="EMBL" id="JBHSMJ010000012">
    <property type="protein sequence ID" value="MFC5448815.1"/>
    <property type="molecule type" value="Genomic_DNA"/>
</dbReference>
<protein>
    <recommendedName>
        <fullName evidence="4">MFS transporter</fullName>
    </recommendedName>
</protein>
<name>A0ABW0K617_9BACL</name>
<feature type="transmembrane region" description="Helical" evidence="1">
    <location>
        <begin position="35"/>
        <end position="52"/>
    </location>
</feature>
<proteinExistence type="predicted"/>
<keyword evidence="1" id="KW-1133">Transmembrane helix</keyword>
<evidence type="ECO:0000313" key="3">
    <source>
        <dbReference type="Proteomes" id="UP001596044"/>
    </source>
</evidence>
<dbReference type="Proteomes" id="UP001596044">
    <property type="component" value="Unassembled WGS sequence"/>
</dbReference>
<dbReference type="RefSeq" id="WP_270877902.1">
    <property type="nucleotide sequence ID" value="NZ_JAQFVF010000011.1"/>
</dbReference>
<keyword evidence="3" id="KW-1185">Reference proteome</keyword>
<evidence type="ECO:0000256" key="1">
    <source>
        <dbReference type="SAM" id="Phobius"/>
    </source>
</evidence>
<sequence length="69" mass="7522">MRFRSSCGATISLRIGVVLWPGAFGHLIDRGHGALPFYIAAAVQLLALLWFVRAGRFRPEQAPSNAALE</sequence>
<organism evidence="2 3">
    <name type="scientific">Paenibacillus aestuarii</name>
    <dbReference type="NCBI Taxonomy" id="516965"/>
    <lineage>
        <taxon>Bacteria</taxon>
        <taxon>Bacillati</taxon>
        <taxon>Bacillota</taxon>
        <taxon>Bacilli</taxon>
        <taxon>Bacillales</taxon>
        <taxon>Paenibacillaceae</taxon>
        <taxon>Paenibacillus</taxon>
    </lineage>
</organism>
<accession>A0ABW0K617</accession>
<gene>
    <name evidence="2" type="ORF">ACFPOG_11110</name>
</gene>
<keyword evidence="1" id="KW-0812">Transmembrane</keyword>
<keyword evidence="1" id="KW-0472">Membrane</keyword>